<dbReference type="EMBL" id="KE560790">
    <property type="protein sequence ID" value="EPZ35618.1"/>
    <property type="molecule type" value="Genomic_DNA"/>
</dbReference>
<dbReference type="InterPro" id="IPR027038">
    <property type="entry name" value="RanGap"/>
</dbReference>
<proteinExistence type="predicted"/>
<dbReference type="OrthoDB" id="28057at2759"/>
<keyword evidence="4" id="KW-0732">Signal</keyword>
<feature type="domain" description="F-box" evidence="5">
    <location>
        <begin position="19"/>
        <end position="67"/>
    </location>
</feature>
<dbReference type="GO" id="GO:0005096">
    <property type="term" value="F:GTPase activator activity"/>
    <property type="evidence" value="ECO:0007669"/>
    <property type="project" value="UniProtKB-KW"/>
</dbReference>
<dbReference type="GO" id="GO:0005829">
    <property type="term" value="C:cytosol"/>
    <property type="evidence" value="ECO:0007669"/>
    <property type="project" value="TreeGrafter"/>
</dbReference>
<dbReference type="HOGENOM" id="CLU_592041_0_0_1"/>
<dbReference type="InterPro" id="IPR001810">
    <property type="entry name" value="F-box_dom"/>
</dbReference>
<evidence type="ECO:0000313" key="7">
    <source>
        <dbReference type="Proteomes" id="UP000030755"/>
    </source>
</evidence>
<dbReference type="InterPro" id="IPR032675">
    <property type="entry name" value="LRR_dom_sf"/>
</dbReference>
<gene>
    <name evidence="6" type="ORF">O9G_002626</name>
</gene>
<dbReference type="SUPFAM" id="SSF52047">
    <property type="entry name" value="RNI-like"/>
    <property type="match status" value="1"/>
</dbReference>
<dbReference type="GO" id="GO:0005634">
    <property type="term" value="C:nucleus"/>
    <property type="evidence" value="ECO:0007669"/>
    <property type="project" value="TreeGrafter"/>
</dbReference>
<dbReference type="GO" id="GO:0048471">
    <property type="term" value="C:perinuclear region of cytoplasm"/>
    <property type="evidence" value="ECO:0007669"/>
    <property type="project" value="TreeGrafter"/>
</dbReference>
<feature type="chain" id="PRO_5001705039" description="F-box domain-containing protein" evidence="4">
    <location>
        <begin position="18"/>
        <end position="464"/>
    </location>
</feature>
<evidence type="ECO:0000259" key="5">
    <source>
        <dbReference type="PROSITE" id="PS50181"/>
    </source>
</evidence>
<keyword evidence="1" id="KW-0343">GTPase activation</keyword>
<dbReference type="AlphaFoldDB" id="A0A075B3W0"/>
<dbReference type="Proteomes" id="UP000030755">
    <property type="component" value="Unassembled WGS sequence"/>
</dbReference>
<dbReference type="PANTHER" id="PTHR24113">
    <property type="entry name" value="RAN GTPASE-ACTIVATING PROTEIN 1"/>
    <property type="match status" value="1"/>
</dbReference>
<feature type="signal peptide" evidence="4">
    <location>
        <begin position="1"/>
        <end position="17"/>
    </location>
</feature>
<evidence type="ECO:0000256" key="4">
    <source>
        <dbReference type="SAM" id="SignalP"/>
    </source>
</evidence>
<reference evidence="6 7" key="1">
    <citation type="journal article" date="2013" name="Curr. Biol.">
        <title>Shared signatures of parasitism and phylogenomics unite Cryptomycota and microsporidia.</title>
        <authorList>
            <person name="James T.Y."/>
            <person name="Pelin A."/>
            <person name="Bonen L."/>
            <person name="Ahrendt S."/>
            <person name="Sain D."/>
            <person name="Corradi N."/>
            <person name="Stajich J.E."/>
        </authorList>
    </citation>
    <scope>NUCLEOTIDE SEQUENCE [LARGE SCALE GENOMIC DNA]</scope>
    <source>
        <strain evidence="6 7">CSF55</strain>
    </source>
</reference>
<evidence type="ECO:0000313" key="6">
    <source>
        <dbReference type="EMBL" id="EPZ35618.1"/>
    </source>
</evidence>
<dbReference type="PROSITE" id="PS50181">
    <property type="entry name" value="FBOX"/>
    <property type="match status" value="1"/>
</dbReference>
<name>A0A075B3W0_ROZAC</name>
<organism evidence="6 7">
    <name type="scientific">Rozella allomycis (strain CSF55)</name>
    <dbReference type="NCBI Taxonomy" id="988480"/>
    <lineage>
        <taxon>Eukaryota</taxon>
        <taxon>Fungi</taxon>
        <taxon>Fungi incertae sedis</taxon>
        <taxon>Cryptomycota</taxon>
        <taxon>Cryptomycota incertae sedis</taxon>
        <taxon>Rozella</taxon>
    </lineage>
</organism>
<keyword evidence="2" id="KW-0433">Leucine-rich repeat</keyword>
<dbReference type="Gene3D" id="3.80.10.10">
    <property type="entry name" value="Ribonuclease Inhibitor"/>
    <property type="match status" value="1"/>
</dbReference>
<dbReference type="GO" id="GO:0031267">
    <property type="term" value="F:small GTPase binding"/>
    <property type="evidence" value="ECO:0007669"/>
    <property type="project" value="TreeGrafter"/>
</dbReference>
<accession>A0A075B3W0</accession>
<keyword evidence="7" id="KW-1185">Reference proteome</keyword>
<evidence type="ECO:0000256" key="3">
    <source>
        <dbReference type="ARBA" id="ARBA00022737"/>
    </source>
</evidence>
<dbReference type="PANTHER" id="PTHR24113:SF12">
    <property type="entry name" value="RAN GTPASE-ACTIVATING PROTEIN 1"/>
    <property type="match status" value="1"/>
</dbReference>
<protein>
    <recommendedName>
        <fullName evidence="5">F-box domain-containing protein</fullName>
    </recommendedName>
</protein>
<evidence type="ECO:0000256" key="1">
    <source>
        <dbReference type="ARBA" id="ARBA00022468"/>
    </source>
</evidence>
<keyword evidence="3" id="KW-0677">Repeat</keyword>
<evidence type="ECO:0000256" key="2">
    <source>
        <dbReference type="ARBA" id="ARBA00022614"/>
    </source>
</evidence>
<sequence length="464" mass="53560">MFISILLIGNVLSFILANQISILTLPNEILFKVAERVPIQDVFRFGRVHSQLHRQLIKDFDDYLRKIYPNEKDLSQVLKIDNDGRTVVLKVNENILLQTEHIGFLVFNLIHSFEDFDLLLRYLSINKVLLKIDVLLDFEKLGSEERFKNALNILSGNNVNLISLRITKIASKEMCLLIPAFVSKKKTLRHISVTNCAVSCEVELIKSISESRSEITHVDLSDNNISNLDSEEFTRYLDNSKVESLDLSDNYIQRNALLPIFSGPARNNLKRLSLRGIDHDGQNAINWWLIMDMVRFSNLHRVDFSSNLIHLSVDLIRFGFSFDVPLEHLDIAKSGIQVKDVAILMKAMPNLQYLNIKENDIEYNDEFYIALSKSKLKTLRLTQNRYLDDSLDKFSQSIIKSKLTLLEIEGDEDEPYKELKELFNQQRPNLKIVFTERNSGNGNDSDVEDFSLGFAILSLFWQRD</sequence>
<dbReference type="GO" id="GO:0006913">
    <property type="term" value="P:nucleocytoplasmic transport"/>
    <property type="evidence" value="ECO:0007669"/>
    <property type="project" value="TreeGrafter"/>
</dbReference>